<keyword evidence="6" id="KW-0249">Electron transport</keyword>
<evidence type="ECO:0000256" key="6">
    <source>
        <dbReference type="ARBA" id="ARBA00022982"/>
    </source>
</evidence>
<keyword evidence="10" id="KW-0325">Glycoprotein</keyword>
<dbReference type="Gene3D" id="2.60.40.4060">
    <property type="entry name" value="Reeler domain"/>
    <property type="match status" value="1"/>
</dbReference>
<evidence type="ECO:0000256" key="5">
    <source>
        <dbReference type="ARBA" id="ARBA00022692"/>
    </source>
</evidence>
<dbReference type="InterPro" id="IPR005018">
    <property type="entry name" value="DOMON_domain"/>
</dbReference>
<dbReference type="PANTHER" id="PTHR45828">
    <property type="entry name" value="CYTOCHROME B561/FERRIC REDUCTASE TRANSMEMBRANE"/>
    <property type="match status" value="1"/>
</dbReference>
<dbReference type="Pfam" id="PF03351">
    <property type="entry name" value="DOMON"/>
    <property type="match status" value="1"/>
</dbReference>
<feature type="non-terminal residue" evidence="15">
    <location>
        <position position="804"/>
    </location>
</feature>
<dbReference type="InterPro" id="IPR002861">
    <property type="entry name" value="Reeler_dom"/>
</dbReference>
<dbReference type="Gene3D" id="1.20.120.1770">
    <property type="match status" value="1"/>
</dbReference>
<dbReference type="InterPro" id="IPR006593">
    <property type="entry name" value="Cyt_b561/ferric_Rdtase_TM"/>
</dbReference>
<feature type="transmembrane region" description="Helical" evidence="12">
    <location>
        <begin position="783"/>
        <end position="803"/>
    </location>
</feature>
<keyword evidence="16" id="KW-1185">Reference proteome</keyword>
<feature type="transmembrane region" description="Helical" evidence="12">
    <location>
        <begin position="707"/>
        <end position="724"/>
    </location>
</feature>
<evidence type="ECO:0000256" key="10">
    <source>
        <dbReference type="ARBA" id="ARBA00023180"/>
    </source>
</evidence>
<sequence length="804" mass="89094">MAYLTLLTVSGCWLCCCLWCWPVVEASVDLKRGSEVEAGEGRRGAQRREASSQGVGHLDPSIEQLWRHKHSIRFDQRSRIEDTSSALAWNSISTVMKSVKMLCRHTEQGFVSYLSLPVVLHHGQVLGQVLQAALQLGILSAGEFKELSHQQVSLVSQPGCLPGVGGQQRADLPQDNRTDSYLEKRVVISALFLQLLCFVDSADSHLYQVTEDSPAMWRSCFLVAVLTGSVFPVSGFSNGKVSVACGDMMPQHGHGPSPEPPPFSITVDKASFTPGDNITEAFSTPTYFKGFLIEARDAGKLNSPAVGSFLLTDPQESQLLQCGHTQDRLKKDSHSGRVATSNKPPQRVQFLVTVLHKYKVFWVKMAGPVVSLHGATAAPSTPAPPPTSSPPLCLSRSAGCGLSKSCLRDPVGCHPESDPTCFFLSFVTDQQGGSVTFELSGPAEGYLTFALSLDKWMGNDDVYMCVSDGGSVTISAAYSLGEHTLSRRYRYTLRHTDHYRHTVTMMAVCFTVFCLQQDLWGRAWRLADGLIQCRFQRKIILPHAEGRFNLSQSYFLFLANGRSQQGFIHRHDRQPLISSNQKEITGPPDDLCGSRSPLLIKIHGVLMMTVWMWMVSTAIFIARHYKNVWPEKTLLGQKLWFQLHRTIMVLAVLLTAVAFTLPFIYRMGWSKHAGSHPYIGCTVMVLSLIQLIMGALRPAPDSPRRIIFNWMHLVTGTAGQALLLPSPSSPAVLAVWLLWILLAHLLLQIHSCTLRREGSDRESIWSAQSWRQQPEEKSNVKKMVFVVFLLGNTAFLAAFITTIA</sequence>
<evidence type="ECO:0000256" key="12">
    <source>
        <dbReference type="SAM" id="Phobius"/>
    </source>
</evidence>
<evidence type="ECO:0000256" key="2">
    <source>
        <dbReference type="ARBA" id="ARBA00004141"/>
    </source>
</evidence>
<evidence type="ECO:0000256" key="7">
    <source>
        <dbReference type="ARBA" id="ARBA00022989"/>
    </source>
</evidence>
<name>A0A7J5XI21_DISMA</name>
<protein>
    <recommendedName>
        <fullName evidence="14">Cytochrome b561 domain-containing protein</fullName>
    </recommendedName>
</protein>
<dbReference type="AlphaFoldDB" id="A0A7J5XI21"/>
<dbReference type="Pfam" id="PF02014">
    <property type="entry name" value="Reeler"/>
    <property type="match status" value="1"/>
</dbReference>
<feature type="region of interest" description="Disordered" evidence="11">
    <location>
        <begin position="37"/>
        <end position="56"/>
    </location>
</feature>
<proteinExistence type="inferred from homology"/>
<reference evidence="15 16" key="1">
    <citation type="submission" date="2020-03" db="EMBL/GenBank/DDBJ databases">
        <title>Dissostichus mawsoni Genome sequencing and assembly.</title>
        <authorList>
            <person name="Park H."/>
        </authorList>
    </citation>
    <scope>NUCLEOTIDE SEQUENCE [LARGE SCALE GENOMIC DNA]</scope>
    <source>
        <strain evidence="15">DM0001</strain>
        <tissue evidence="15">Muscle</tissue>
    </source>
</reference>
<dbReference type="OrthoDB" id="6372137at2759"/>
<organism evidence="15 16">
    <name type="scientific">Dissostichus mawsoni</name>
    <name type="common">Antarctic cod</name>
    <dbReference type="NCBI Taxonomy" id="36200"/>
    <lineage>
        <taxon>Eukaryota</taxon>
        <taxon>Metazoa</taxon>
        <taxon>Chordata</taxon>
        <taxon>Craniata</taxon>
        <taxon>Vertebrata</taxon>
        <taxon>Euteleostomi</taxon>
        <taxon>Actinopterygii</taxon>
        <taxon>Neopterygii</taxon>
        <taxon>Teleostei</taxon>
        <taxon>Neoteleostei</taxon>
        <taxon>Acanthomorphata</taxon>
        <taxon>Eupercaria</taxon>
        <taxon>Perciformes</taxon>
        <taxon>Notothenioidei</taxon>
        <taxon>Nototheniidae</taxon>
        <taxon>Dissostichus</taxon>
    </lineage>
</organism>
<dbReference type="CDD" id="cd08544">
    <property type="entry name" value="Reeler"/>
    <property type="match status" value="1"/>
</dbReference>
<evidence type="ECO:0000256" key="1">
    <source>
        <dbReference type="ARBA" id="ARBA00001970"/>
    </source>
</evidence>
<feature type="transmembrane region" description="Helical" evidence="12">
    <location>
        <begin position="730"/>
        <end position="747"/>
    </location>
</feature>
<keyword evidence="5 12" id="KW-0812">Transmembrane</keyword>
<feature type="transmembrane region" description="Helical" evidence="12">
    <location>
        <begin position="602"/>
        <end position="622"/>
    </location>
</feature>
<comment type="subcellular location">
    <subcellularLocation>
        <location evidence="2">Membrane</location>
        <topology evidence="2">Multi-pass membrane protein</topology>
    </subcellularLocation>
</comment>
<feature type="chain" id="PRO_5029726068" description="Cytochrome b561 domain-containing protein" evidence="13">
    <location>
        <begin position="27"/>
        <end position="804"/>
    </location>
</feature>
<keyword evidence="7 12" id="KW-1133">Transmembrane helix</keyword>
<dbReference type="PANTHER" id="PTHR45828:SF3">
    <property type="entry name" value="FERRIC-CHELATE REDUCTASE 1"/>
    <property type="match status" value="1"/>
</dbReference>
<dbReference type="CDD" id="cd08760">
    <property type="entry name" value="Cyt_b561_FRRS1_like"/>
    <property type="match status" value="1"/>
</dbReference>
<keyword evidence="9 12" id="KW-0472">Membrane</keyword>
<feature type="signal peptide" evidence="13">
    <location>
        <begin position="1"/>
        <end position="26"/>
    </location>
</feature>
<feature type="domain" description="Cytochrome b561" evidence="14">
    <location>
        <begin position="565"/>
        <end position="766"/>
    </location>
</feature>
<keyword evidence="4" id="KW-0813">Transport</keyword>
<evidence type="ECO:0000256" key="9">
    <source>
        <dbReference type="ARBA" id="ARBA00023136"/>
    </source>
</evidence>
<dbReference type="CDD" id="cd09628">
    <property type="entry name" value="DOMON_SDR_2_like"/>
    <property type="match status" value="1"/>
</dbReference>
<evidence type="ECO:0000256" key="4">
    <source>
        <dbReference type="ARBA" id="ARBA00022448"/>
    </source>
</evidence>
<keyword evidence="8" id="KW-0408">Iron</keyword>
<gene>
    <name evidence="15" type="ORF">F7725_029041</name>
</gene>
<comment type="caution">
    <text evidence="15">The sequence shown here is derived from an EMBL/GenBank/DDBJ whole genome shotgun (WGS) entry which is preliminary data.</text>
</comment>
<dbReference type="Proteomes" id="UP000518266">
    <property type="component" value="Unassembled WGS sequence"/>
</dbReference>
<dbReference type="SMART" id="SM00665">
    <property type="entry name" value="B561"/>
    <property type="match status" value="1"/>
</dbReference>
<comment type="cofactor">
    <cofactor evidence="1">
        <name>heme b</name>
        <dbReference type="ChEBI" id="CHEBI:60344"/>
    </cofactor>
</comment>
<evidence type="ECO:0000256" key="8">
    <source>
        <dbReference type="ARBA" id="ARBA00023004"/>
    </source>
</evidence>
<dbReference type="InterPro" id="IPR042307">
    <property type="entry name" value="Reeler_sf"/>
</dbReference>
<evidence type="ECO:0000256" key="13">
    <source>
        <dbReference type="SAM" id="SignalP"/>
    </source>
</evidence>
<evidence type="ECO:0000259" key="14">
    <source>
        <dbReference type="PROSITE" id="PS50939"/>
    </source>
</evidence>
<evidence type="ECO:0000256" key="11">
    <source>
        <dbReference type="SAM" id="MobiDB-lite"/>
    </source>
</evidence>
<dbReference type="EMBL" id="JAAKFY010000024">
    <property type="protein sequence ID" value="KAF3836483.1"/>
    <property type="molecule type" value="Genomic_DNA"/>
</dbReference>
<dbReference type="InterPro" id="IPR051237">
    <property type="entry name" value="Ferric-chelate_Red/DefProt"/>
</dbReference>
<feature type="transmembrane region" description="Helical" evidence="12">
    <location>
        <begin position="643"/>
        <end position="665"/>
    </location>
</feature>
<accession>A0A7J5XI21</accession>
<dbReference type="PROSITE" id="PS50939">
    <property type="entry name" value="CYTOCHROME_B561"/>
    <property type="match status" value="1"/>
</dbReference>
<dbReference type="GO" id="GO:0016020">
    <property type="term" value="C:membrane"/>
    <property type="evidence" value="ECO:0007669"/>
    <property type="project" value="UniProtKB-SubCell"/>
</dbReference>
<keyword evidence="13" id="KW-0732">Signal</keyword>
<dbReference type="SMART" id="SM00664">
    <property type="entry name" value="DoH"/>
    <property type="match status" value="1"/>
</dbReference>
<feature type="transmembrane region" description="Helical" evidence="12">
    <location>
        <begin position="677"/>
        <end position="695"/>
    </location>
</feature>
<evidence type="ECO:0000256" key="3">
    <source>
        <dbReference type="ARBA" id="ARBA00009195"/>
    </source>
</evidence>
<evidence type="ECO:0000313" key="16">
    <source>
        <dbReference type="Proteomes" id="UP000518266"/>
    </source>
</evidence>
<feature type="compositionally biased region" description="Basic and acidic residues" evidence="11">
    <location>
        <begin position="37"/>
        <end position="50"/>
    </location>
</feature>
<evidence type="ECO:0000313" key="15">
    <source>
        <dbReference type="EMBL" id="KAF3836483.1"/>
    </source>
</evidence>
<comment type="similarity">
    <text evidence="3">Belongs to the FRRS1 family.</text>
</comment>